<dbReference type="AlphaFoldDB" id="A0A371BD20"/>
<proteinExistence type="inferred from homology"/>
<name>A0A371BD20_9BRAD</name>
<keyword evidence="6" id="KW-1185">Reference proteome</keyword>
<keyword evidence="2" id="KW-0479">Metal-binding</keyword>
<organism evidence="5 6">
    <name type="scientific">Undibacter mobilis</name>
    <dbReference type="NCBI Taxonomy" id="2292256"/>
    <lineage>
        <taxon>Bacteria</taxon>
        <taxon>Pseudomonadati</taxon>
        <taxon>Pseudomonadota</taxon>
        <taxon>Alphaproteobacteria</taxon>
        <taxon>Hyphomicrobiales</taxon>
        <taxon>Nitrobacteraceae</taxon>
        <taxon>Undibacter</taxon>
    </lineage>
</organism>
<evidence type="ECO:0000256" key="2">
    <source>
        <dbReference type="ARBA" id="ARBA00022723"/>
    </source>
</evidence>
<sequence>MPAFSLAQRLRAGETVYSGWCMMGSPIVAETIAREGFAAVVLDAQHGLWNTDTLREGIGAVHHAGAAPFVRVPLADFGMVSRALDFGAEGIVAPMINNPDDARQFAAAAKYPPLGERSFGPPRAMMLQGQMAATDYLAAANTGTLTFAMIETPEALRNVEAIAGTPGIDALFIGPYDLSTSLSAGKAQDIEAPEVNAAIDNICAAAIKAGKIPGIYCRDAQRALDMAKRGFRFMTVGSDFSLVREGASAALKQLPVKASGAKDAF</sequence>
<evidence type="ECO:0000313" key="5">
    <source>
        <dbReference type="EMBL" id="RDV05241.1"/>
    </source>
</evidence>
<dbReference type="InterPro" id="IPR050251">
    <property type="entry name" value="HpcH-HpaI_aldolase"/>
</dbReference>
<dbReference type="RefSeq" id="WP_115517267.1">
    <property type="nucleotide sequence ID" value="NZ_QRGO01000001.1"/>
</dbReference>
<dbReference type="GO" id="GO:0046872">
    <property type="term" value="F:metal ion binding"/>
    <property type="evidence" value="ECO:0007669"/>
    <property type="project" value="UniProtKB-KW"/>
</dbReference>
<protein>
    <recommendedName>
        <fullName evidence="4">HpcH/HpaI aldolase/citrate lyase domain-containing protein</fullName>
    </recommendedName>
</protein>
<evidence type="ECO:0000259" key="4">
    <source>
        <dbReference type="Pfam" id="PF03328"/>
    </source>
</evidence>
<dbReference type="OrthoDB" id="9802624at2"/>
<dbReference type="Proteomes" id="UP000263993">
    <property type="component" value="Unassembled WGS sequence"/>
</dbReference>
<dbReference type="InterPro" id="IPR015813">
    <property type="entry name" value="Pyrv/PenolPyrv_kinase-like_dom"/>
</dbReference>
<gene>
    <name evidence="5" type="ORF">DXH78_12080</name>
</gene>
<dbReference type="SUPFAM" id="SSF51621">
    <property type="entry name" value="Phosphoenolpyruvate/pyruvate domain"/>
    <property type="match status" value="1"/>
</dbReference>
<dbReference type="Pfam" id="PF03328">
    <property type="entry name" value="HpcH_HpaI"/>
    <property type="match status" value="1"/>
</dbReference>
<accession>A0A371BD20</accession>
<comment type="similarity">
    <text evidence="1">Belongs to the HpcH/HpaI aldolase family.</text>
</comment>
<comment type="caution">
    <text evidence="5">The sequence shown here is derived from an EMBL/GenBank/DDBJ whole genome shotgun (WGS) entry which is preliminary data.</text>
</comment>
<dbReference type="InterPro" id="IPR005000">
    <property type="entry name" value="Aldolase/citrate-lyase_domain"/>
</dbReference>
<keyword evidence="3" id="KW-0456">Lyase</keyword>
<evidence type="ECO:0000256" key="3">
    <source>
        <dbReference type="ARBA" id="ARBA00023239"/>
    </source>
</evidence>
<dbReference type="PANTHER" id="PTHR30502">
    <property type="entry name" value="2-KETO-3-DEOXY-L-RHAMNONATE ALDOLASE"/>
    <property type="match status" value="1"/>
</dbReference>
<reference evidence="6" key="1">
    <citation type="submission" date="2018-08" db="EMBL/GenBank/DDBJ databases">
        <authorList>
            <person name="Kim S.-J."/>
            <person name="Jung G.-Y."/>
        </authorList>
    </citation>
    <scope>NUCLEOTIDE SEQUENCE [LARGE SCALE GENOMIC DNA]</scope>
    <source>
        <strain evidence="6">GY_H</strain>
    </source>
</reference>
<evidence type="ECO:0000313" key="6">
    <source>
        <dbReference type="Proteomes" id="UP000263993"/>
    </source>
</evidence>
<feature type="domain" description="HpcH/HpaI aldolase/citrate lyase" evidence="4">
    <location>
        <begin position="23"/>
        <end position="244"/>
    </location>
</feature>
<dbReference type="InterPro" id="IPR040442">
    <property type="entry name" value="Pyrv_kinase-like_dom_sf"/>
</dbReference>
<dbReference type="Gene3D" id="3.20.20.60">
    <property type="entry name" value="Phosphoenolpyruvate-binding domains"/>
    <property type="match status" value="1"/>
</dbReference>
<evidence type="ECO:0000256" key="1">
    <source>
        <dbReference type="ARBA" id="ARBA00005568"/>
    </source>
</evidence>
<dbReference type="GO" id="GO:0005737">
    <property type="term" value="C:cytoplasm"/>
    <property type="evidence" value="ECO:0007669"/>
    <property type="project" value="TreeGrafter"/>
</dbReference>
<dbReference type="PANTHER" id="PTHR30502:SF0">
    <property type="entry name" value="PHOSPHOENOLPYRUVATE CARBOXYLASE FAMILY PROTEIN"/>
    <property type="match status" value="1"/>
</dbReference>
<dbReference type="GO" id="GO:0016832">
    <property type="term" value="F:aldehyde-lyase activity"/>
    <property type="evidence" value="ECO:0007669"/>
    <property type="project" value="TreeGrafter"/>
</dbReference>
<dbReference type="EMBL" id="QRGO01000001">
    <property type="protein sequence ID" value="RDV05241.1"/>
    <property type="molecule type" value="Genomic_DNA"/>
</dbReference>